<dbReference type="Gene3D" id="3.30.560.10">
    <property type="entry name" value="Glucose Oxidase, domain 3"/>
    <property type="match status" value="1"/>
</dbReference>
<dbReference type="OrthoDB" id="269227at2759"/>
<organism evidence="4 5">
    <name type="scientific">Dendrothele bispora (strain CBS 962.96)</name>
    <dbReference type="NCBI Taxonomy" id="1314807"/>
    <lineage>
        <taxon>Eukaryota</taxon>
        <taxon>Fungi</taxon>
        <taxon>Dikarya</taxon>
        <taxon>Basidiomycota</taxon>
        <taxon>Agaricomycotina</taxon>
        <taxon>Agaricomycetes</taxon>
        <taxon>Agaricomycetidae</taxon>
        <taxon>Agaricales</taxon>
        <taxon>Agaricales incertae sedis</taxon>
        <taxon>Dendrothele</taxon>
    </lineage>
</organism>
<feature type="domain" description="Glucose-methanol-choline oxidoreductase C-terminal" evidence="3">
    <location>
        <begin position="84"/>
        <end position="169"/>
    </location>
</feature>
<evidence type="ECO:0000256" key="2">
    <source>
        <dbReference type="ARBA" id="ARBA00010790"/>
    </source>
</evidence>
<dbReference type="InterPro" id="IPR036188">
    <property type="entry name" value="FAD/NAD-bd_sf"/>
</dbReference>
<dbReference type="GO" id="GO:0016614">
    <property type="term" value="F:oxidoreductase activity, acting on CH-OH group of donors"/>
    <property type="evidence" value="ECO:0007669"/>
    <property type="project" value="InterPro"/>
</dbReference>
<accession>A0A4V4HEN9</accession>
<sequence length="179" mass="20089">MAHTQERPFSDVGPEYDFIIVGGGTAGAVVANHLSAHGRPKEITKTKMDTRPNIEIMPMTYDSPEHPAKSRGIFSFLNVLLHSKSRGTVRLHSSDPSDSLITDPKYLSNPNDYAPLRSSLELTLRIRENMVEQGYPLIELDLDIPEPGEDDASLDRFISGKRNRTTYHYFLDMSNGSRQ</sequence>
<reference evidence="4 5" key="1">
    <citation type="journal article" date="2019" name="Nat. Ecol. Evol.">
        <title>Megaphylogeny resolves global patterns of mushroom evolution.</title>
        <authorList>
            <person name="Varga T."/>
            <person name="Krizsan K."/>
            <person name="Foldi C."/>
            <person name="Dima B."/>
            <person name="Sanchez-Garcia M."/>
            <person name="Sanchez-Ramirez S."/>
            <person name="Szollosi G.J."/>
            <person name="Szarkandi J.G."/>
            <person name="Papp V."/>
            <person name="Albert L."/>
            <person name="Andreopoulos W."/>
            <person name="Angelini C."/>
            <person name="Antonin V."/>
            <person name="Barry K.W."/>
            <person name="Bougher N.L."/>
            <person name="Buchanan P."/>
            <person name="Buyck B."/>
            <person name="Bense V."/>
            <person name="Catcheside P."/>
            <person name="Chovatia M."/>
            <person name="Cooper J."/>
            <person name="Damon W."/>
            <person name="Desjardin D."/>
            <person name="Finy P."/>
            <person name="Geml J."/>
            <person name="Haridas S."/>
            <person name="Hughes K."/>
            <person name="Justo A."/>
            <person name="Karasinski D."/>
            <person name="Kautmanova I."/>
            <person name="Kiss B."/>
            <person name="Kocsube S."/>
            <person name="Kotiranta H."/>
            <person name="LaButti K.M."/>
            <person name="Lechner B.E."/>
            <person name="Liimatainen K."/>
            <person name="Lipzen A."/>
            <person name="Lukacs Z."/>
            <person name="Mihaltcheva S."/>
            <person name="Morgado L.N."/>
            <person name="Niskanen T."/>
            <person name="Noordeloos M.E."/>
            <person name="Ohm R.A."/>
            <person name="Ortiz-Santana B."/>
            <person name="Ovrebo C."/>
            <person name="Racz N."/>
            <person name="Riley R."/>
            <person name="Savchenko A."/>
            <person name="Shiryaev A."/>
            <person name="Soop K."/>
            <person name="Spirin V."/>
            <person name="Szebenyi C."/>
            <person name="Tomsovsky M."/>
            <person name="Tulloss R.E."/>
            <person name="Uehling J."/>
            <person name="Grigoriev I.V."/>
            <person name="Vagvolgyi C."/>
            <person name="Papp T."/>
            <person name="Martin F.M."/>
            <person name="Miettinen O."/>
            <person name="Hibbett D.S."/>
            <person name="Nagy L.G."/>
        </authorList>
    </citation>
    <scope>NUCLEOTIDE SEQUENCE [LARGE SCALE GENOMIC DNA]</scope>
    <source>
        <strain evidence="4 5">CBS 962.96</strain>
    </source>
</reference>
<dbReference type="GO" id="GO:0050660">
    <property type="term" value="F:flavin adenine dinucleotide binding"/>
    <property type="evidence" value="ECO:0007669"/>
    <property type="project" value="InterPro"/>
</dbReference>
<comment type="similarity">
    <text evidence="2">Belongs to the GMC oxidoreductase family.</text>
</comment>
<evidence type="ECO:0000313" key="5">
    <source>
        <dbReference type="Proteomes" id="UP000297245"/>
    </source>
</evidence>
<dbReference type="InterPro" id="IPR007867">
    <property type="entry name" value="GMC_OxRtase_C"/>
</dbReference>
<evidence type="ECO:0000256" key="1">
    <source>
        <dbReference type="ARBA" id="ARBA00001974"/>
    </source>
</evidence>
<dbReference type="Pfam" id="PF05199">
    <property type="entry name" value="GMC_oxred_C"/>
    <property type="match status" value="1"/>
</dbReference>
<protein>
    <recommendedName>
        <fullName evidence="3">Glucose-methanol-choline oxidoreductase C-terminal domain-containing protein</fullName>
    </recommendedName>
</protein>
<dbReference type="Proteomes" id="UP000297245">
    <property type="component" value="Unassembled WGS sequence"/>
</dbReference>
<dbReference type="Gene3D" id="3.50.50.60">
    <property type="entry name" value="FAD/NAD(P)-binding domain"/>
    <property type="match status" value="1"/>
</dbReference>
<comment type="cofactor">
    <cofactor evidence="1">
        <name>FAD</name>
        <dbReference type="ChEBI" id="CHEBI:57692"/>
    </cofactor>
</comment>
<dbReference type="PANTHER" id="PTHR11552">
    <property type="entry name" value="GLUCOSE-METHANOL-CHOLINE GMC OXIDOREDUCTASE"/>
    <property type="match status" value="1"/>
</dbReference>
<dbReference type="InterPro" id="IPR012132">
    <property type="entry name" value="GMC_OxRdtase"/>
</dbReference>
<keyword evidence="5" id="KW-1185">Reference proteome</keyword>
<proteinExistence type="inferred from homology"/>
<dbReference type="EMBL" id="ML179295">
    <property type="protein sequence ID" value="THU91845.1"/>
    <property type="molecule type" value="Genomic_DNA"/>
</dbReference>
<dbReference type="PANTHER" id="PTHR11552:SF147">
    <property type="entry name" value="CHOLINE DEHYDROGENASE, MITOCHONDRIAL"/>
    <property type="match status" value="1"/>
</dbReference>
<evidence type="ECO:0000313" key="4">
    <source>
        <dbReference type="EMBL" id="THU91845.1"/>
    </source>
</evidence>
<name>A0A4V4HEN9_DENBC</name>
<dbReference type="AlphaFoldDB" id="A0A4V4HEN9"/>
<gene>
    <name evidence="4" type="ORF">K435DRAFT_863014</name>
</gene>
<dbReference type="SUPFAM" id="SSF54373">
    <property type="entry name" value="FAD-linked reductases, C-terminal domain"/>
    <property type="match status" value="1"/>
</dbReference>
<evidence type="ECO:0000259" key="3">
    <source>
        <dbReference type="Pfam" id="PF05199"/>
    </source>
</evidence>
<dbReference type="SUPFAM" id="SSF51905">
    <property type="entry name" value="FAD/NAD(P)-binding domain"/>
    <property type="match status" value="1"/>
</dbReference>